<proteinExistence type="predicted"/>
<keyword evidence="2" id="KW-0472">Membrane</keyword>
<dbReference type="SMART" id="SM00460">
    <property type="entry name" value="TGc"/>
    <property type="match status" value="1"/>
</dbReference>
<reference evidence="4 5" key="2">
    <citation type="submission" date="2019-09" db="EMBL/GenBank/DDBJ databases">
        <authorList>
            <person name="Jin C."/>
        </authorList>
    </citation>
    <scope>NUCLEOTIDE SEQUENCE [LARGE SCALE GENOMIC DNA]</scope>
    <source>
        <strain evidence="4 5">BN130099</strain>
    </source>
</reference>
<feature type="transmembrane region" description="Helical" evidence="2">
    <location>
        <begin position="87"/>
        <end position="106"/>
    </location>
</feature>
<feature type="transmembrane region" description="Helical" evidence="2">
    <location>
        <begin position="62"/>
        <end position="80"/>
    </location>
</feature>
<dbReference type="EMBL" id="VUJV01000001">
    <property type="protein sequence ID" value="KAA1421546.1"/>
    <property type="molecule type" value="Genomic_DNA"/>
</dbReference>
<feature type="compositionally biased region" description="Polar residues" evidence="1">
    <location>
        <begin position="10"/>
        <end position="21"/>
    </location>
</feature>
<dbReference type="RefSeq" id="WP_149727006.1">
    <property type="nucleotide sequence ID" value="NZ_VUJV01000001.1"/>
</dbReference>
<organism evidence="4 5">
    <name type="scientific">Nocardioides humilatus</name>
    <dbReference type="NCBI Taxonomy" id="2607660"/>
    <lineage>
        <taxon>Bacteria</taxon>
        <taxon>Bacillati</taxon>
        <taxon>Actinomycetota</taxon>
        <taxon>Actinomycetes</taxon>
        <taxon>Propionibacteriales</taxon>
        <taxon>Nocardioidaceae</taxon>
        <taxon>Nocardioides</taxon>
    </lineage>
</organism>
<dbReference type="InterPro" id="IPR038765">
    <property type="entry name" value="Papain-like_cys_pep_sf"/>
</dbReference>
<feature type="transmembrane region" description="Helical" evidence="2">
    <location>
        <begin position="175"/>
        <end position="195"/>
    </location>
</feature>
<evidence type="ECO:0000259" key="3">
    <source>
        <dbReference type="SMART" id="SM00460"/>
    </source>
</evidence>
<sequence length="795" mass="84091">MTAAPVTGTGLPQATSGSTTRRAGFWQSPTVRRGAVDLACVALLLSTGVLAFGPVFGGSVGYVAAAGGAVAGLGLALVSTWRGWTRLGTLLATILVYLALGGALALPDTTVGGILPRLETIRRLTLLSWQSWRDLLTVPLPAGDFDGPAVLPFLAALLCSTLAGCAVLRLRRLGLTVALGISPAATLLVVGILWGSHSAPAAAGQGAVFVVAALAWTSWRSQLGAIDTHVVFLRSASTPRSARTHQAVSAGLALALAAGFGVGAWLVVAPSPDRHVLRDEVDPPFDPQQYASPLTMYRYLESELDDDVLFTVSGLPAGARVRLAAMDVYDGNVYNVSEDSAEFARVGTSVEPSRYSDPAADVTELSFHIGAYEGVWIPGGGDLRGLAVPDTLGTVYYNDATGTALATNGLGDGDEYALDVALAPSYTPEELDDLPSDAQPDATFPIAVNTATVEAVGAALPDLAGDKATPMDQLRAIRSALSTDGRFADGEPFPSLPGHTNGRITRLLADDSGQMVGDDEQYAVAMTLMARDLGWPARVVMGFYPDPTAGSGDEVAITGDDAHVWTEVRFEGLGWVPFDPTPDDDNKPNVQQPEPQDRKDPQVLPPPDIPDDRDAKAPPPADSDIDKDEDGAGTVWRFLKLAVITAGTIAILVSPFLLIAALKNRRRRKRRTTGDLADRISGGWAEVMDLATDIGAKVPAPATRFESAVMLEDRMPLATTLSIAHRVDGHVFGAGDPTEVDVEAVWSAVENLRSEFRESASFRDRIRQRFSLRSLVRRPEWLARAELRATSGGSR</sequence>
<keyword evidence="5" id="KW-1185">Reference proteome</keyword>
<dbReference type="AlphaFoldDB" id="A0A5B1LM44"/>
<dbReference type="InterPro" id="IPR052901">
    <property type="entry name" value="Bact_TGase-like"/>
</dbReference>
<keyword evidence="2" id="KW-0812">Transmembrane</keyword>
<keyword evidence="2" id="KW-1133">Transmembrane helix</keyword>
<reference evidence="4 5" key="1">
    <citation type="submission" date="2019-09" db="EMBL/GenBank/DDBJ databases">
        <title>Nocardioides panacisoli sp. nov., isolated from the soil of a ginseng field.</title>
        <authorList>
            <person name="Cho C."/>
        </authorList>
    </citation>
    <scope>NUCLEOTIDE SEQUENCE [LARGE SCALE GENOMIC DNA]</scope>
    <source>
        <strain evidence="4 5">BN130099</strain>
    </source>
</reference>
<feature type="region of interest" description="Disordered" evidence="1">
    <location>
        <begin position="1"/>
        <end position="22"/>
    </location>
</feature>
<evidence type="ECO:0000313" key="4">
    <source>
        <dbReference type="EMBL" id="KAA1421546.1"/>
    </source>
</evidence>
<name>A0A5B1LM44_9ACTN</name>
<protein>
    <submittedName>
        <fullName evidence="4">Transglutaminase domain-containing protein</fullName>
    </submittedName>
</protein>
<dbReference type="InterPro" id="IPR002931">
    <property type="entry name" value="Transglutaminase-like"/>
</dbReference>
<dbReference type="PANTHER" id="PTHR42736:SF1">
    <property type="entry name" value="PROTEIN-GLUTAMINE GAMMA-GLUTAMYLTRANSFERASE"/>
    <property type="match status" value="1"/>
</dbReference>
<feature type="region of interest" description="Disordered" evidence="1">
    <location>
        <begin position="575"/>
        <end position="629"/>
    </location>
</feature>
<accession>A0A5B1LM44</accession>
<dbReference type="Proteomes" id="UP000325003">
    <property type="component" value="Unassembled WGS sequence"/>
</dbReference>
<evidence type="ECO:0000313" key="5">
    <source>
        <dbReference type="Proteomes" id="UP000325003"/>
    </source>
</evidence>
<feature type="transmembrane region" description="Helical" evidence="2">
    <location>
        <begin position="149"/>
        <end position="168"/>
    </location>
</feature>
<dbReference type="Pfam" id="PF01841">
    <property type="entry name" value="Transglut_core"/>
    <property type="match status" value="1"/>
</dbReference>
<feature type="domain" description="Transglutaminase-like" evidence="3">
    <location>
        <begin position="511"/>
        <end position="582"/>
    </location>
</feature>
<dbReference type="SUPFAM" id="SSF54001">
    <property type="entry name" value="Cysteine proteinases"/>
    <property type="match status" value="1"/>
</dbReference>
<evidence type="ECO:0000256" key="1">
    <source>
        <dbReference type="SAM" id="MobiDB-lite"/>
    </source>
</evidence>
<feature type="transmembrane region" description="Helical" evidence="2">
    <location>
        <begin position="247"/>
        <end position="268"/>
    </location>
</feature>
<feature type="transmembrane region" description="Helical" evidence="2">
    <location>
        <begin position="641"/>
        <end position="662"/>
    </location>
</feature>
<gene>
    <name evidence="4" type="ORF">F0U44_04470</name>
</gene>
<dbReference type="Gene3D" id="3.10.620.30">
    <property type="match status" value="1"/>
</dbReference>
<dbReference type="PANTHER" id="PTHR42736">
    <property type="entry name" value="PROTEIN-GLUTAMINE GAMMA-GLUTAMYLTRANSFERASE"/>
    <property type="match status" value="1"/>
</dbReference>
<evidence type="ECO:0000256" key="2">
    <source>
        <dbReference type="SAM" id="Phobius"/>
    </source>
</evidence>
<feature type="transmembrane region" description="Helical" evidence="2">
    <location>
        <begin position="201"/>
        <end position="219"/>
    </location>
</feature>
<comment type="caution">
    <text evidence="4">The sequence shown here is derived from an EMBL/GenBank/DDBJ whole genome shotgun (WGS) entry which is preliminary data.</text>
</comment>